<dbReference type="InterPro" id="IPR015797">
    <property type="entry name" value="NUDIX_hydrolase-like_dom_sf"/>
</dbReference>
<dbReference type="PANTHER" id="PTHR12992">
    <property type="entry name" value="NUDIX HYDROLASE"/>
    <property type="match status" value="1"/>
</dbReference>
<keyword evidence="3" id="KW-0479">Metal-binding</keyword>
<sequence length="276" mass="30929">MIYTQLTRSALVGMACTKSRLCRDCHTQICIRKSHTTAANLNLTFENILDDVNKQRAIARLTSVDAVRTTKEYGLKADHSYAAVLVPLCTVNKEPSLILTLRSSRLKKHRGQVSFPGGNSDKSDPDFIHTALRETQEELGMDPSFFEIWGQMNPLPGSDGRKVVYPILARTGEVNDETLNINRDEVEQAFCVSIRTLCDPRYFGVTHFREGQGYTLPVYTGAAHRIWGLTAIIVHQTLSILAPGLYAHKVKNKKYYSKAQVKSTKPQQQLTTESKS</sequence>
<evidence type="ECO:0000256" key="3">
    <source>
        <dbReference type="ARBA" id="ARBA00022723"/>
    </source>
</evidence>
<proteinExistence type="predicted"/>
<name>A0AAV2HF03_LYMST</name>
<evidence type="ECO:0000256" key="6">
    <source>
        <dbReference type="ARBA" id="ARBA00023211"/>
    </source>
</evidence>
<dbReference type="GO" id="GO:0046872">
    <property type="term" value="F:metal ion binding"/>
    <property type="evidence" value="ECO:0007669"/>
    <property type="project" value="UniProtKB-KW"/>
</dbReference>
<dbReference type="CDD" id="cd03426">
    <property type="entry name" value="NUDIX_CoAse_Nudt7"/>
    <property type="match status" value="1"/>
</dbReference>
<comment type="cofactor">
    <cofactor evidence="2">
        <name>Mg(2+)</name>
        <dbReference type="ChEBI" id="CHEBI:18420"/>
    </cofactor>
</comment>
<evidence type="ECO:0000256" key="2">
    <source>
        <dbReference type="ARBA" id="ARBA00001946"/>
    </source>
</evidence>
<keyword evidence="6" id="KW-0464">Manganese</keyword>
<organism evidence="8 9">
    <name type="scientific">Lymnaea stagnalis</name>
    <name type="common">Great pond snail</name>
    <name type="synonym">Helix stagnalis</name>
    <dbReference type="NCBI Taxonomy" id="6523"/>
    <lineage>
        <taxon>Eukaryota</taxon>
        <taxon>Metazoa</taxon>
        <taxon>Spiralia</taxon>
        <taxon>Lophotrochozoa</taxon>
        <taxon>Mollusca</taxon>
        <taxon>Gastropoda</taxon>
        <taxon>Heterobranchia</taxon>
        <taxon>Euthyneura</taxon>
        <taxon>Panpulmonata</taxon>
        <taxon>Hygrophila</taxon>
        <taxon>Lymnaeoidea</taxon>
        <taxon>Lymnaeidae</taxon>
        <taxon>Lymnaea</taxon>
    </lineage>
</organism>
<reference evidence="8 9" key="1">
    <citation type="submission" date="2024-04" db="EMBL/GenBank/DDBJ databases">
        <authorList>
            <consortium name="Genoscope - CEA"/>
            <person name="William W."/>
        </authorList>
    </citation>
    <scope>NUCLEOTIDE SEQUENCE [LARGE SCALE GENOMIC DNA]</scope>
</reference>
<protein>
    <recommendedName>
        <fullName evidence="7">Nudix hydrolase domain-containing protein</fullName>
    </recommendedName>
</protein>
<dbReference type="EMBL" id="CAXITT010000080">
    <property type="protein sequence ID" value="CAL1531039.1"/>
    <property type="molecule type" value="Genomic_DNA"/>
</dbReference>
<dbReference type="SUPFAM" id="SSF55811">
    <property type="entry name" value="Nudix"/>
    <property type="match status" value="1"/>
</dbReference>
<evidence type="ECO:0000313" key="9">
    <source>
        <dbReference type="Proteomes" id="UP001497497"/>
    </source>
</evidence>
<dbReference type="GO" id="GO:0010945">
    <property type="term" value="F:coenzyme A diphosphatase activity"/>
    <property type="evidence" value="ECO:0007669"/>
    <property type="project" value="InterPro"/>
</dbReference>
<dbReference type="Gene3D" id="3.90.79.10">
    <property type="entry name" value="Nucleoside Triphosphate Pyrophosphohydrolase"/>
    <property type="match status" value="1"/>
</dbReference>
<evidence type="ECO:0000313" key="8">
    <source>
        <dbReference type="EMBL" id="CAL1531039.1"/>
    </source>
</evidence>
<dbReference type="AlphaFoldDB" id="A0AAV2HF03"/>
<accession>A0AAV2HF03</accession>
<comment type="cofactor">
    <cofactor evidence="1">
        <name>Mn(2+)</name>
        <dbReference type="ChEBI" id="CHEBI:29035"/>
    </cofactor>
</comment>
<comment type="caution">
    <text evidence="8">The sequence shown here is derived from an EMBL/GenBank/DDBJ whole genome shotgun (WGS) entry which is preliminary data.</text>
</comment>
<keyword evidence="9" id="KW-1185">Reference proteome</keyword>
<dbReference type="Proteomes" id="UP001497497">
    <property type="component" value="Unassembled WGS sequence"/>
</dbReference>
<dbReference type="PROSITE" id="PS51462">
    <property type="entry name" value="NUDIX"/>
    <property type="match status" value="1"/>
</dbReference>
<evidence type="ECO:0000256" key="4">
    <source>
        <dbReference type="ARBA" id="ARBA00022801"/>
    </source>
</evidence>
<dbReference type="InterPro" id="IPR000086">
    <property type="entry name" value="NUDIX_hydrolase_dom"/>
</dbReference>
<evidence type="ECO:0000256" key="5">
    <source>
        <dbReference type="ARBA" id="ARBA00022842"/>
    </source>
</evidence>
<keyword evidence="4" id="KW-0378">Hydrolase</keyword>
<dbReference type="Pfam" id="PF00293">
    <property type="entry name" value="NUDIX"/>
    <property type="match status" value="1"/>
</dbReference>
<evidence type="ECO:0000256" key="1">
    <source>
        <dbReference type="ARBA" id="ARBA00001936"/>
    </source>
</evidence>
<keyword evidence="5" id="KW-0460">Magnesium</keyword>
<dbReference type="PANTHER" id="PTHR12992:SF11">
    <property type="entry name" value="MITOCHONDRIAL COENZYME A DIPHOSPHATASE NUDT8"/>
    <property type="match status" value="1"/>
</dbReference>
<gene>
    <name evidence="8" type="ORF">GSLYS_00005164001</name>
</gene>
<dbReference type="InterPro" id="IPR045121">
    <property type="entry name" value="CoAse"/>
</dbReference>
<feature type="domain" description="Nudix hydrolase" evidence="7">
    <location>
        <begin position="79"/>
        <end position="214"/>
    </location>
</feature>
<evidence type="ECO:0000259" key="7">
    <source>
        <dbReference type="PROSITE" id="PS51462"/>
    </source>
</evidence>